<evidence type="ECO:0000256" key="2">
    <source>
        <dbReference type="PROSITE-ProRule" id="PRU00076"/>
    </source>
</evidence>
<dbReference type="Proteomes" id="UP000007799">
    <property type="component" value="Unassembled WGS sequence"/>
</dbReference>
<feature type="region of interest" description="Disordered" evidence="3">
    <location>
        <begin position="448"/>
        <end position="474"/>
    </location>
</feature>
<name>F2UM12_SALR5</name>
<dbReference type="InterPro" id="IPR000742">
    <property type="entry name" value="EGF"/>
</dbReference>
<dbReference type="PROSITE" id="PS00022">
    <property type="entry name" value="EGF_1"/>
    <property type="match status" value="1"/>
</dbReference>
<gene>
    <name evidence="6" type="ORF">PTSG_09037</name>
</gene>
<dbReference type="CDD" id="cd00054">
    <property type="entry name" value="EGF_CA"/>
    <property type="match status" value="1"/>
</dbReference>
<sequence>MTTMVVAAKQMMLFVVLALLVLVAPSPCWGQQQVEPQIEAKSGSLHLHAQSGDVHMHTSLGSATWTDTVNDIASLQGQVQELRRVALQLLAQTPVDVDARFESLAQENAALRQRMDMLEGFIAAQREDIALLQTQVRDLDEQNARVQPLIEPMATVAEAVFGDLGFPRGWSGPVATVVPTENERQAWIATDPQITETSCVECTSPPYYIHGPNGGRDSYALSFNTFLSFMHYKYPDRLPVDGIRRADTAGLLRGQSLFISGNQLRGETDTNCPQFPNGWCTGESMSAADIYVSTVRAVAPTTMHAPATQPIFVPNTNGSLDITDKLTVEVWVKCLTPPRPQPDGRTYAPLLTKNGRIGVNQDTFAMYHVVGVYDGRDLVVYVNGVEQGRTTIGAVVAYTGPEAMVIGSNKHTNHGSKGSVHAILDEVAVWNRVLDGAEVAASVFVPITDRQQTPTNDNNDDGSSSNNNNNNNNNKLVAYINFEQPEQWLDLSPMWTETASGAELLRSQHVPDVGPLSLNASTANLVLVPSVDQSQHAAFFYDEDLDMEFFPRVPDGEYVAFVSTASLQCETDAGCLCNTSLLVNAASVWDNTVTVQLRADNYHVCHSFTGEPDTFYMQPGPRVSAVDLDPCFGVTCGSHGACRQGACVCTDGYTGDLCHLPPPVFSNNGTTPQQPARSCADVADLPKAAGLYFVSDDPNAPVAGAASPALCLQAPNGVDAYRVASVIASPTGTTMAALTRAGGLSAVNELSTSATFAQPLSSAAFDRTAVACLDADERVVEATLTPVHASTFSRFVSGAWSYLSQETAQNGTIVTFTGGEDSAPKTVTIETAQDTQYTWSDAGFVCAGLPVTRAWRLAILVA</sequence>
<feature type="disulfide bond" evidence="2">
    <location>
        <begin position="649"/>
        <end position="658"/>
    </location>
</feature>
<dbReference type="KEGG" id="sre:PTSG_09037"/>
<keyword evidence="2" id="KW-0245">EGF-like domain</keyword>
<evidence type="ECO:0000313" key="6">
    <source>
        <dbReference type="EMBL" id="EGD78161.1"/>
    </source>
</evidence>
<organism evidence="7">
    <name type="scientific">Salpingoeca rosetta (strain ATCC 50818 / BSB-021)</name>
    <dbReference type="NCBI Taxonomy" id="946362"/>
    <lineage>
        <taxon>Eukaryota</taxon>
        <taxon>Choanoflagellata</taxon>
        <taxon>Craspedida</taxon>
        <taxon>Salpingoecidae</taxon>
        <taxon>Salpingoeca</taxon>
    </lineage>
</organism>
<feature type="chain" id="PRO_5003287804" description="EGF-like domain-containing protein" evidence="4">
    <location>
        <begin position="31"/>
        <end position="862"/>
    </location>
</feature>
<dbReference type="InterPro" id="IPR013320">
    <property type="entry name" value="ConA-like_dom_sf"/>
</dbReference>
<dbReference type="Pfam" id="PF23106">
    <property type="entry name" value="EGF_Teneurin"/>
    <property type="match status" value="1"/>
</dbReference>
<accession>F2UM12</accession>
<evidence type="ECO:0000256" key="4">
    <source>
        <dbReference type="SAM" id="SignalP"/>
    </source>
</evidence>
<evidence type="ECO:0000313" key="7">
    <source>
        <dbReference type="Proteomes" id="UP000007799"/>
    </source>
</evidence>
<dbReference type="PROSITE" id="PS50026">
    <property type="entry name" value="EGF_3"/>
    <property type="match status" value="1"/>
</dbReference>
<comment type="caution">
    <text evidence="2">Lacks conserved residue(s) required for the propagation of feature annotation.</text>
</comment>
<keyword evidence="7" id="KW-1185">Reference proteome</keyword>
<evidence type="ECO:0000256" key="3">
    <source>
        <dbReference type="SAM" id="MobiDB-lite"/>
    </source>
</evidence>
<proteinExistence type="predicted"/>
<dbReference type="SUPFAM" id="SSF49899">
    <property type="entry name" value="Concanavalin A-like lectins/glucanases"/>
    <property type="match status" value="1"/>
</dbReference>
<evidence type="ECO:0000256" key="1">
    <source>
        <dbReference type="ARBA" id="ARBA00023157"/>
    </source>
</evidence>
<dbReference type="Gene3D" id="2.10.25.10">
    <property type="entry name" value="Laminin"/>
    <property type="match status" value="1"/>
</dbReference>
<dbReference type="PROSITE" id="PS01186">
    <property type="entry name" value="EGF_2"/>
    <property type="match status" value="1"/>
</dbReference>
<dbReference type="GeneID" id="16070391"/>
<feature type="signal peptide" evidence="4">
    <location>
        <begin position="1"/>
        <end position="30"/>
    </location>
</feature>
<dbReference type="RefSeq" id="XP_004989837.1">
    <property type="nucleotide sequence ID" value="XM_004989780.1"/>
</dbReference>
<protein>
    <recommendedName>
        <fullName evidence="5">EGF-like domain-containing protein</fullName>
    </recommendedName>
</protein>
<dbReference type="InParanoid" id="F2UM12"/>
<reference evidence="6" key="1">
    <citation type="submission" date="2009-08" db="EMBL/GenBank/DDBJ databases">
        <title>Annotation of Salpingoeca rosetta.</title>
        <authorList>
            <consortium name="The Broad Institute Genome Sequencing Platform"/>
            <person name="Russ C."/>
            <person name="Cuomo C."/>
            <person name="Burger G."/>
            <person name="Gray M.W."/>
            <person name="Holland P.W.H."/>
            <person name="King N."/>
            <person name="Lang F.B.F."/>
            <person name="Roger A.J."/>
            <person name="Ruiz-Trillo I."/>
            <person name="Young S.K."/>
            <person name="Zeng Q."/>
            <person name="Gargeya S."/>
            <person name="Alvarado L."/>
            <person name="Berlin A."/>
            <person name="Chapman S.B."/>
            <person name="Chen Z."/>
            <person name="Freedman E."/>
            <person name="Gellesch M."/>
            <person name="Goldberg J."/>
            <person name="Griggs A."/>
            <person name="Gujja S."/>
            <person name="Heilman E."/>
            <person name="Heiman D."/>
            <person name="Howarth C."/>
            <person name="Mehta T."/>
            <person name="Neiman D."/>
            <person name="Pearson M."/>
            <person name="Roberts A."/>
            <person name="Saif S."/>
            <person name="Shea T."/>
            <person name="Shenoy N."/>
            <person name="Sisk P."/>
            <person name="Stolte C."/>
            <person name="Sykes S."/>
            <person name="White J."/>
            <person name="Yandava C."/>
            <person name="Haas B."/>
            <person name="Nusbaum C."/>
            <person name="Birren B."/>
        </authorList>
    </citation>
    <scope>NUCLEOTIDE SEQUENCE [LARGE SCALE GENOMIC DNA]</scope>
    <source>
        <strain evidence="6">ATCC 50818</strain>
    </source>
</reference>
<dbReference type="EMBL" id="GL832981">
    <property type="protein sequence ID" value="EGD78161.1"/>
    <property type="molecule type" value="Genomic_DNA"/>
</dbReference>
<dbReference type="SUPFAM" id="SSF57196">
    <property type="entry name" value="EGF/Laminin"/>
    <property type="match status" value="1"/>
</dbReference>
<feature type="domain" description="EGF-like" evidence="5">
    <location>
        <begin position="627"/>
        <end position="659"/>
    </location>
</feature>
<dbReference type="OrthoDB" id="9753149at2759"/>
<dbReference type="AlphaFoldDB" id="F2UM12"/>
<dbReference type="Pfam" id="PF13385">
    <property type="entry name" value="Laminin_G_3"/>
    <property type="match status" value="1"/>
</dbReference>
<dbReference type="Gene3D" id="2.60.120.200">
    <property type="match status" value="1"/>
</dbReference>
<evidence type="ECO:0000259" key="5">
    <source>
        <dbReference type="PROSITE" id="PS50026"/>
    </source>
</evidence>
<keyword evidence="1 2" id="KW-1015">Disulfide bond</keyword>
<keyword evidence="4" id="KW-0732">Signal</keyword>
<feature type="compositionally biased region" description="Low complexity" evidence="3">
    <location>
        <begin position="461"/>
        <end position="474"/>
    </location>
</feature>